<dbReference type="GO" id="GO:0009908">
    <property type="term" value="P:flower development"/>
    <property type="evidence" value="ECO:0007669"/>
    <property type="project" value="UniProtKB-KW"/>
</dbReference>
<sequence length="393" mass="42289">MGSKGRIPPHTRRSHPGLGMVYSEPFASAIRPPPGGLPPFELLPPPEIMEQKLAAQHVEMERLAAENQRLATTHGTLRQQLAAAQQDLQMLQAQVGAAKSGREQQMRGLMDKISKMESELHAAEPIKLELQQAHAEAQSLVTARQELFTKVQQLTQDLQKAHADLQQVPALMAELDGLRQEYQHCRATYDYEKKLYNDHLESLQVMEKNYITMAREMEKLHAELNNSANVDRRSAYGGAAGYGDNDAPGHHPLGTNAYEDGYAVLQGRGPPSSGPGGGAPTYGGPQSVMASARPGYDAQRGPSYDPQGGPVYNSQRGPSYDIQQRPPAYEAQRAAAAGYDVPRGASYDAQSRGAAPPSAPGSSSGMPYGSSTPPARAGGGYEATPRGGNSVRR</sequence>
<accession>A0AAD3RVV8</accession>
<keyword evidence="5" id="KW-0287">Flowering</keyword>
<evidence type="ECO:0000256" key="6">
    <source>
        <dbReference type="SAM" id="MobiDB-lite"/>
    </source>
</evidence>
<dbReference type="AlphaFoldDB" id="A0AAD3RVV8"/>
<dbReference type="InterPro" id="IPR040353">
    <property type="entry name" value="FLX/FLX-like"/>
</dbReference>
<dbReference type="PANTHER" id="PTHR33405:SF4">
    <property type="entry name" value="PROTEIN FLX-LIKE 2"/>
    <property type="match status" value="1"/>
</dbReference>
<evidence type="ECO:0000256" key="3">
    <source>
        <dbReference type="ARBA" id="ARBA00022782"/>
    </source>
</evidence>
<feature type="compositionally biased region" description="Low complexity" evidence="6">
    <location>
        <begin position="349"/>
        <end position="374"/>
    </location>
</feature>
<keyword evidence="4" id="KW-0175">Coiled coil</keyword>
<dbReference type="EMBL" id="BSYO01000001">
    <property type="protein sequence ID" value="GMG99296.1"/>
    <property type="molecule type" value="Genomic_DNA"/>
</dbReference>
<evidence type="ECO:0000256" key="1">
    <source>
        <dbReference type="ARBA" id="ARBA00005405"/>
    </source>
</evidence>
<feature type="region of interest" description="Disordered" evidence="6">
    <location>
        <begin position="263"/>
        <end position="393"/>
    </location>
</feature>
<organism evidence="7 8">
    <name type="scientific">Nepenthes gracilis</name>
    <name type="common">Slender pitcher plant</name>
    <dbReference type="NCBI Taxonomy" id="150966"/>
    <lineage>
        <taxon>Eukaryota</taxon>
        <taxon>Viridiplantae</taxon>
        <taxon>Streptophyta</taxon>
        <taxon>Embryophyta</taxon>
        <taxon>Tracheophyta</taxon>
        <taxon>Spermatophyta</taxon>
        <taxon>Magnoliopsida</taxon>
        <taxon>eudicotyledons</taxon>
        <taxon>Gunneridae</taxon>
        <taxon>Pentapetalae</taxon>
        <taxon>Caryophyllales</taxon>
        <taxon>Nepenthaceae</taxon>
        <taxon>Nepenthes</taxon>
    </lineage>
</organism>
<evidence type="ECO:0000313" key="8">
    <source>
        <dbReference type="Proteomes" id="UP001279734"/>
    </source>
</evidence>
<name>A0AAD3RVV8_NEPGR</name>
<proteinExistence type="inferred from homology"/>
<keyword evidence="8" id="KW-1185">Reference proteome</keyword>
<reference evidence="7" key="1">
    <citation type="submission" date="2023-05" db="EMBL/GenBank/DDBJ databases">
        <title>Nepenthes gracilis genome sequencing.</title>
        <authorList>
            <person name="Fukushima K."/>
        </authorList>
    </citation>
    <scope>NUCLEOTIDE SEQUENCE</scope>
    <source>
        <strain evidence="7">SING2019-196</strain>
    </source>
</reference>
<dbReference type="GO" id="GO:0030154">
    <property type="term" value="P:cell differentiation"/>
    <property type="evidence" value="ECO:0007669"/>
    <property type="project" value="UniProtKB-KW"/>
</dbReference>
<protein>
    <recommendedName>
        <fullName evidence="9">Protein FLX-like 2</fullName>
    </recommendedName>
</protein>
<dbReference type="PANTHER" id="PTHR33405">
    <property type="entry name" value="PROTEIN FLX-LIKE 2"/>
    <property type="match status" value="1"/>
</dbReference>
<dbReference type="Proteomes" id="UP001279734">
    <property type="component" value="Unassembled WGS sequence"/>
</dbReference>
<comment type="caution">
    <text evidence="7">The sequence shown here is derived from an EMBL/GenBank/DDBJ whole genome shotgun (WGS) entry which is preliminary data.</text>
</comment>
<evidence type="ECO:0008006" key="9">
    <source>
        <dbReference type="Google" id="ProtNLM"/>
    </source>
</evidence>
<evidence type="ECO:0000256" key="5">
    <source>
        <dbReference type="ARBA" id="ARBA00023089"/>
    </source>
</evidence>
<keyword evidence="2" id="KW-0217">Developmental protein</keyword>
<evidence type="ECO:0000256" key="4">
    <source>
        <dbReference type="ARBA" id="ARBA00023054"/>
    </source>
</evidence>
<dbReference type="Gene3D" id="1.10.287.1490">
    <property type="match status" value="1"/>
</dbReference>
<comment type="similarity">
    <text evidence="1">Belongs to the FLX family.</text>
</comment>
<gene>
    <name evidence="7" type="ORF">Nepgr_001136</name>
</gene>
<feature type="compositionally biased region" description="Low complexity" evidence="6">
    <location>
        <begin position="323"/>
        <end position="337"/>
    </location>
</feature>
<evidence type="ECO:0000313" key="7">
    <source>
        <dbReference type="EMBL" id="GMG99296.1"/>
    </source>
</evidence>
<evidence type="ECO:0000256" key="2">
    <source>
        <dbReference type="ARBA" id="ARBA00022473"/>
    </source>
</evidence>
<keyword evidence="3" id="KW-0221">Differentiation</keyword>